<evidence type="ECO:0000256" key="1">
    <source>
        <dbReference type="ARBA" id="ARBA00004141"/>
    </source>
</evidence>
<evidence type="ECO:0000259" key="6">
    <source>
        <dbReference type="Pfam" id="PF12051"/>
    </source>
</evidence>
<protein>
    <submittedName>
        <fullName evidence="7">YhgE/Pip domain-containing protein</fullName>
    </submittedName>
</protein>
<dbReference type="GO" id="GO:0016020">
    <property type="term" value="C:membrane"/>
    <property type="evidence" value="ECO:0007669"/>
    <property type="project" value="UniProtKB-SubCell"/>
</dbReference>
<dbReference type="PANTHER" id="PTHR43077:SF10">
    <property type="entry name" value="TRANSPORT PERMEASE PROTEIN"/>
    <property type="match status" value="1"/>
</dbReference>
<dbReference type="PANTHER" id="PTHR43077">
    <property type="entry name" value="TRANSPORT PERMEASE YVFS-RELATED"/>
    <property type="match status" value="1"/>
</dbReference>
<organism evidence="7 8">
    <name type="scientific">Clostridium aciditolerans</name>
    <dbReference type="NCBI Taxonomy" id="339861"/>
    <lineage>
        <taxon>Bacteria</taxon>
        <taxon>Bacillati</taxon>
        <taxon>Bacillota</taxon>
        <taxon>Clostridia</taxon>
        <taxon>Eubacteriales</taxon>
        <taxon>Clostridiaceae</taxon>
        <taxon>Clostridium</taxon>
    </lineage>
</organism>
<proteinExistence type="predicted"/>
<dbReference type="InterPro" id="IPR051328">
    <property type="entry name" value="T7SS_ABC-Transporter"/>
</dbReference>
<dbReference type="NCBIfam" id="TIGR03061">
    <property type="entry name" value="pip_yhgE_Nterm"/>
    <property type="match status" value="1"/>
</dbReference>
<feature type="domain" description="DUF3533" evidence="6">
    <location>
        <begin position="41"/>
        <end position="173"/>
    </location>
</feature>
<evidence type="ECO:0000313" key="7">
    <source>
        <dbReference type="EMBL" id="MBI6872459.1"/>
    </source>
</evidence>
<dbReference type="InterPro" id="IPR017500">
    <property type="entry name" value="Phage_infect_YhgE_N"/>
</dbReference>
<dbReference type="InterPro" id="IPR022703">
    <property type="entry name" value="DUF3533"/>
</dbReference>
<feature type="transmembrane region" description="Helical" evidence="5">
    <location>
        <begin position="521"/>
        <end position="542"/>
    </location>
</feature>
<feature type="transmembrane region" description="Helical" evidence="5">
    <location>
        <begin position="563"/>
        <end position="585"/>
    </location>
</feature>
<dbReference type="Proteomes" id="UP000622687">
    <property type="component" value="Unassembled WGS sequence"/>
</dbReference>
<evidence type="ECO:0000256" key="3">
    <source>
        <dbReference type="ARBA" id="ARBA00022989"/>
    </source>
</evidence>
<keyword evidence="2 5" id="KW-0812">Transmembrane</keyword>
<gene>
    <name evidence="7" type="ORF">I6U51_07015</name>
</gene>
<dbReference type="NCBIfam" id="TIGR03062">
    <property type="entry name" value="pip_yhgE_Cterm"/>
    <property type="match status" value="1"/>
</dbReference>
<sequence>MKSIFKIYKRDIRNIYTNYVALIIILALTILPSLYAWFNIKASWDPYGNTKNLSVAVVNLDEGSEFRNVKINVGNDMIKKLKDNQSIGWKFVSQSEAQNGVKTGKYYASITITKDFSENLISIAKKDTPKKAELIYAVNEKINAIAPKITQKGITSLQEEITRSFIQTCSDTVLSYINQFGVDLEHIKPQLQGIIDIILDIDNKMPEVGRDIDNAYAGSLVLQQYVQNVQKNVPVISDTLNKTTDIAKTSNEVIGKATNSLQTISPVIKADLALIKSSTDTAKALLNGAKSFEASDSGKIREVLATVSSRYSDGIERLSRGISLLQSINKTLNNNVIANFIGQLQSTKNQMTNQKAYVDSMISSIDYGKQVLPENIDAAIDGANKVSDLTGNMINNFDSVTAPAIESTMKNFAGISNNTLQLLQNAQQNIPLVDSLLQGVKTGTDIGVKGLKEVKDKFPTVQNDIHSNADKLRSLSGDKKFDEIVRILKRDAKAESDFLSDPVEIKQDRIFPIPNYGSAMAPFYTILALWVGAFILLSLLSVEVKSFDDGLEIKAGDQFFGRYLTFVTIGIMQAFVVTMGNLFLLKTYVSAPFIYVLYGIYVSIIFSMIIYTLVSVFGNVGKALVMIGLVLQVSASGGTFPIELTPSFFRYINPLLPFTYAIGGMREAVGGILRNVLIHNMTILSLYFIASILIGIFLKEKVNKIGKKFVHQFKESGLVE</sequence>
<accession>A0A934M0R7</accession>
<keyword evidence="3 5" id="KW-1133">Transmembrane helix</keyword>
<dbReference type="AlphaFoldDB" id="A0A934M0R7"/>
<reference evidence="7" key="1">
    <citation type="submission" date="2020-12" db="EMBL/GenBank/DDBJ databases">
        <title>Clostridium thailandense sp. nov., a novel acetogenic bacterium isolated from peat land soil in Thailand.</title>
        <authorList>
            <person name="Chaikitkaew S."/>
            <person name="Birkeland N.K."/>
        </authorList>
    </citation>
    <scope>NUCLEOTIDE SEQUENCE</scope>
    <source>
        <strain evidence="7">DSM 17425</strain>
    </source>
</reference>
<evidence type="ECO:0000313" key="8">
    <source>
        <dbReference type="Proteomes" id="UP000622687"/>
    </source>
</evidence>
<keyword evidence="8" id="KW-1185">Reference proteome</keyword>
<comment type="caution">
    <text evidence="7">The sequence shown here is derived from an EMBL/GenBank/DDBJ whole genome shotgun (WGS) entry which is preliminary data.</text>
</comment>
<dbReference type="Gene3D" id="3.40.1710.10">
    <property type="entry name" value="abc type-2 transporter like domain"/>
    <property type="match status" value="1"/>
</dbReference>
<comment type="subcellular location">
    <subcellularLocation>
        <location evidence="1">Membrane</location>
        <topology evidence="1">Multi-pass membrane protein</topology>
    </subcellularLocation>
</comment>
<feature type="transmembrane region" description="Helical" evidence="5">
    <location>
        <begin position="591"/>
        <end position="611"/>
    </location>
</feature>
<keyword evidence="4 5" id="KW-0472">Membrane</keyword>
<evidence type="ECO:0000256" key="4">
    <source>
        <dbReference type="ARBA" id="ARBA00023136"/>
    </source>
</evidence>
<evidence type="ECO:0000256" key="2">
    <source>
        <dbReference type="ARBA" id="ARBA00022692"/>
    </source>
</evidence>
<name>A0A934M0R7_9CLOT</name>
<evidence type="ECO:0000256" key="5">
    <source>
        <dbReference type="SAM" id="Phobius"/>
    </source>
</evidence>
<feature type="transmembrane region" description="Helical" evidence="5">
    <location>
        <begin position="20"/>
        <end position="38"/>
    </location>
</feature>
<dbReference type="InterPro" id="IPR017501">
    <property type="entry name" value="Phage_infect_YhgE_C"/>
</dbReference>
<dbReference type="Pfam" id="PF12051">
    <property type="entry name" value="DUF3533"/>
    <property type="match status" value="1"/>
</dbReference>
<feature type="transmembrane region" description="Helical" evidence="5">
    <location>
        <begin position="677"/>
        <end position="698"/>
    </location>
</feature>
<dbReference type="EMBL" id="JAEEGB010000006">
    <property type="protein sequence ID" value="MBI6872459.1"/>
    <property type="molecule type" value="Genomic_DNA"/>
</dbReference>
<feature type="transmembrane region" description="Helical" evidence="5">
    <location>
        <begin position="623"/>
        <end position="642"/>
    </location>
</feature>